<dbReference type="GO" id="GO:0005886">
    <property type="term" value="C:plasma membrane"/>
    <property type="evidence" value="ECO:0007669"/>
    <property type="project" value="UniProtKB-SubCell"/>
</dbReference>
<keyword evidence="4" id="KW-0813">Transport</keyword>
<evidence type="ECO:0000313" key="5">
    <source>
        <dbReference type="Proteomes" id="UP000520011"/>
    </source>
</evidence>
<accession>A0A7W8IRK1</accession>
<gene>
    <name evidence="4" type="ORF">HNQ34_001507</name>
</gene>
<protein>
    <submittedName>
        <fullName evidence="4">Voltage-gated potassium channel</fullName>
    </submittedName>
</protein>
<dbReference type="InterPro" id="IPR050721">
    <property type="entry name" value="Trk_Ktr_HKT_K-transport"/>
</dbReference>
<comment type="caution">
    <text evidence="4">The sequence shown here is derived from an EMBL/GenBank/DDBJ whole genome shotgun (WGS) entry which is preliminary data.</text>
</comment>
<dbReference type="EMBL" id="JACHEP010000005">
    <property type="protein sequence ID" value="MBB5324414.1"/>
    <property type="molecule type" value="Genomic_DNA"/>
</dbReference>
<keyword evidence="2" id="KW-0472">Membrane</keyword>
<feature type="domain" description="RCK N-terminal" evidence="3">
    <location>
        <begin position="109"/>
        <end position="233"/>
    </location>
</feature>
<feature type="transmembrane region" description="Helical" evidence="2">
    <location>
        <begin position="68"/>
        <end position="87"/>
    </location>
</feature>
<name>A0A7W8IRK1_9BACL</name>
<dbReference type="Gene3D" id="1.10.287.70">
    <property type="match status" value="1"/>
</dbReference>
<dbReference type="InterPro" id="IPR036721">
    <property type="entry name" value="RCK_C_sf"/>
</dbReference>
<keyword evidence="4" id="KW-0407">Ion channel</keyword>
<comment type="subcellular location">
    <subcellularLocation>
        <location evidence="1">Cell membrane</location>
        <topology evidence="1">Multi-pass membrane protein</topology>
    </subcellularLocation>
</comment>
<dbReference type="RefSeq" id="WP_183253110.1">
    <property type="nucleotide sequence ID" value="NZ_JACHEP010000005.1"/>
</dbReference>
<proteinExistence type="predicted"/>
<dbReference type="InterPro" id="IPR003148">
    <property type="entry name" value="RCK_N"/>
</dbReference>
<dbReference type="InterPro" id="IPR013099">
    <property type="entry name" value="K_chnl_dom"/>
</dbReference>
<dbReference type="SUPFAM" id="SSF116726">
    <property type="entry name" value="TrkA C-terminal domain-like"/>
    <property type="match status" value="1"/>
</dbReference>
<dbReference type="PANTHER" id="PTHR43833:SF9">
    <property type="entry name" value="POTASSIUM CHANNEL PROTEIN YUGO-RELATED"/>
    <property type="match status" value="1"/>
</dbReference>
<dbReference type="AlphaFoldDB" id="A0A7W8IRK1"/>
<dbReference type="Pfam" id="PF07885">
    <property type="entry name" value="Ion_trans_2"/>
    <property type="match status" value="1"/>
</dbReference>
<dbReference type="GO" id="GO:0006813">
    <property type="term" value="P:potassium ion transport"/>
    <property type="evidence" value="ECO:0007669"/>
    <property type="project" value="InterPro"/>
</dbReference>
<keyword evidence="2" id="KW-1133">Transmembrane helix</keyword>
<dbReference type="Gene3D" id="3.40.50.720">
    <property type="entry name" value="NAD(P)-binding Rossmann-like Domain"/>
    <property type="match status" value="1"/>
</dbReference>
<keyword evidence="2" id="KW-0812">Transmembrane</keyword>
<keyword evidence="5" id="KW-1185">Reference proteome</keyword>
<keyword evidence="4" id="KW-0406">Ion transport</keyword>
<dbReference type="PROSITE" id="PS51201">
    <property type="entry name" value="RCK_N"/>
    <property type="match status" value="1"/>
</dbReference>
<dbReference type="Gene3D" id="3.30.70.1450">
    <property type="entry name" value="Regulator of K+ conductance, C-terminal domain"/>
    <property type="match status" value="1"/>
</dbReference>
<organism evidence="4 5">
    <name type="scientific">Anoxybacteroides tepidamans</name>
    <dbReference type="NCBI Taxonomy" id="265948"/>
    <lineage>
        <taxon>Bacteria</taxon>
        <taxon>Bacillati</taxon>
        <taxon>Bacillota</taxon>
        <taxon>Bacilli</taxon>
        <taxon>Bacillales</taxon>
        <taxon>Anoxybacillaceae</taxon>
        <taxon>Anoxybacteroides</taxon>
    </lineage>
</organism>
<evidence type="ECO:0000313" key="4">
    <source>
        <dbReference type="EMBL" id="MBB5324414.1"/>
    </source>
</evidence>
<sequence length="326" mass="36278">MKYVYFRLPLVARMLLIGGLMIVVFGWVIHVIEPNTYRSFFDGVWWAIVTAATVGYGDFVPKTLTGKLVAISLILVGTSFLSAYFAALSASAVSKENTLLEGELPYTKEGHIVIVGWNERTRELLRQLTERQPLASFVIIDETLTKLPIANKNIHFIKGNPTYDSVLQKANIAKAKMAVITADPHKHETEADMSSILTLVAMKGLHPTLYTIVEILTAQQAANAKRAGADEMIQTNALASFSFIHTIQSPGFSTMFEQFLHSSQESYLQIIEVPDEMIGRTFRESCQAFIEDRVLPIGIVRGEASLLNPSPDIVLIPHDRLFVVKR</sequence>
<dbReference type="SUPFAM" id="SSF51735">
    <property type="entry name" value="NAD(P)-binding Rossmann-fold domains"/>
    <property type="match status" value="1"/>
</dbReference>
<reference evidence="4 5" key="1">
    <citation type="submission" date="2020-08" db="EMBL/GenBank/DDBJ databases">
        <title>Genomic Encyclopedia of Type Strains, Phase IV (KMG-IV): sequencing the most valuable type-strain genomes for metagenomic binning, comparative biology and taxonomic classification.</title>
        <authorList>
            <person name="Goeker M."/>
        </authorList>
    </citation>
    <scope>NUCLEOTIDE SEQUENCE [LARGE SCALE GENOMIC DNA]</scope>
    <source>
        <strain evidence="4 5">DSM 16325</strain>
    </source>
</reference>
<evidence type="ECO:0000256" key="1">
    <source>
        <dbReference type="ARBA" id="ARBA00004651"/>
    </source>
</evidence>
<dbReference type="Pfam" id="PF02254">
    <property type="entry name" value="TrkA_N"/>
    <property type="match status" value="1"/>
</dbReference>
<dbReference type="GO" id="GO:0034220">
    <property type="term" value="P:monoatomic ion transmembrane transport"/>
    <property type="evidence" value="ECO:0007669"/>
    <property type="project" value="UniProtKB-KW"/>
</dbReference>
<dbReference type="Proteomes" id="UP000520011">
    <property type="component" value="Unassembled WGS sequence"/>
</dbReference>
<evidence type="ECO:0000256" key="2">
    <source>
        <dbReference type="SAM" id="Phobius"/>
    </source>
</evidence>
<evidence type="ECO:0000259" key="3">
    <source>
        <dbReference type="PROSITE" id="PS51201"/>
    </source>
</evidence>
<dbReference type="InterPro" id="IPR036291">
    <property type="entry name" value="NAD(P)-bd_dom_sf"/>
</dbReference>
<feature type="transmembrane region" description="Helical" evidence="2">
    <location>
        <begin position="44"/>
        <end position="61"/>
    </location>
</feature>
<dbReference type="SUPFAM" id="SSF81324">
    <property type="entry name" value="Voltage-gated potassium channels"/>
    <property type="match status" value="1"/>
</dbReference>
<feature type="transmembrane region" description="Helical" evidence="2">
    <location>
        <begin position="12"/>
        <end position="32"/>
    </location>
</feature>
<dbReference type="PANTHER" id="PTHR43833">
    <property type="entry name" value="POTASSIUM CHANNEL PROTEIN 2-RELATED-RELATED"/>
    <property type="match status" value="1"/>
</dbReference>